<dbReference type="InterPro" id="IPR050398">
    <property type="entry name" value="HssS/ArlS-like"/>
</dbReference>
<gene>
    <name evidence="19" type="ORF">CD158_02170</name>
    <name evidence="18" type="ORF">QYH67_02950</name>
</gene>
<dbReference type="SMART" id="SM00388">
    <property type="entry name" value="HisKA"/>
    <property type="match status" value="1"/>
</dbReference>
<keyword evidence="14 15" id="KW-0472">Membrane</keyword>
<dbReference type="RefSeq" id="WP_059106804.1">
    <property type="nucleotide sequence ID" value="NZ_AP024589.1"/>
</dbReference>
<evidence type="ECO:0000259" key="16">
    <source>
        <dbReference type="PROSITE" id="PS50109"/>
    </source>
</evidence>
<keyword evidence="9" id="KW-0547">Nucleotide-binding</keyword>
<evidence type="ECO:0000256" key="11">
    <source>
        <dbReference type="ARBA" id="ARBA00022840"/>
    </source>
</evidence>
<keyword evidence="10 19" id="KW-0418">Kinase</keyword>
<evidence type="ECO:0000256" key="2">
    <source>
        <dbReference type="ARBA" id="ARBA00004651"/>
    </source>
</evidence>
<dbReference type="SMART" id="SM00304">
    <property type="entry name" value="HAMP"/>
    <property type="match status" value="1"/>
</dbReference>
<keyword evidence="11" id="KW-0067">ATP-binding</keyword>
<evidence type="ECO:0000313" key="20">
    <source>
        <dbReference type="Proteomes" id="UP000242470"/>
    </source>
</evidence>
<accession>A0AAP8PQF2</accession>
<evidence type="ECO:0000256" key="8">
    <source>
        <dbReference type="ARBA" id="ARBA00022692"/>
    </source>
</evidence>
<dbReference type="Gene3D" id="1.10.287.130">
    <property type="match status" value="1"/>
</dbReference>
<evidence type="ECO:0000259" key="17">
    <source>
        <dbReference type="PROSITE" id="PS50885"/>
    </source>
</evidence>
<evidence type="ECO:0000256" key="7">
    <source>
        <dbReference type="ARBA" id="ARBA00022679"/>
    </source>
</evidence>
<dbReference type="PANTHER" id="PTHR45528">
    <property type="entry name" value="SENSOR HISTIDINE KINASE CPXA"/>
    <property type="match status" value="1"/>
</dbReference>
<proteinExistence type="predicted"/>
<dbReference type="GO" id="GO:0000155">
    <property type="term" value="F:phosphorelay sensor kinase activity"/>
    <property type="evidence" value="ECO:0007669"/>
    <property type="project" value="InterPro"/>
</dbReference>
<dbReference type="Pfam" id="PF02518">
    <property type="entry name" value="HATPase_c"/>
    <property type="match status" value="1"/>
</dbReference>
<dbReference type="InterPro" id="IPR036097">
    <property type="entry name" value="HisK_dim/P_sf"/>
</dbReference>
<dbReference type="SUPFAM" id="SSF55874">
    <property type="entry name" value="ATPase domain of HSP90 chaperone/DNA topoisomerase II/histidine kinase"/>
    <property type="match status" value="1"/>
</dbReference>
<dbReference type="FunFam" id="1.10.287.130:FF:000001">
    <property type="entry name" value="Two-component sensor histidine kinase"/>
    <property type="match status" value="1"/>
</dbReference>
<comment type="subcellular location">
    <subcellularLocation>
        <location evidence="2">Cell membrane</location>
        <topology evidence="2">Multi-pass membrane protein</topology>
    </subcellularLocation>
</comment>
<dbReference type="InterPro" id="IPR004358">
    <property type="entry name" value="Sig_transdc_His_kin-like_C"/>
</dbReference>
<sequence length="453" mass="52360">MKQRKLRTKWMAITTTITFSTIFIFTLIIILFLSSALRYNEVQEAKRSASDINNLLHREPIETITSLDLNASLGNFQKVVLYNQDGKKLTESSNDNTVEFSPSLADIDNKHISVMSDGSIDYLIVTTRIDDEYFHGYTVIIHSLEVYNRLVNSLYICALIFGIVATLITACVSYIFSSQITKPLITMSNKMTQIRRNGFQEKLELNTNYFETDDLIDTFNEMMEQLEESFNQQRQFVEDASHELRTPLQIIQGHLNLIQRWGKKDPAVLEESLNTSLEEMTRITSLVEELLMLTKENNQIQTNEQVNVDVNAEIESRIKALEHLHTDYTFEFKPSHKPLKLRMNQHQFEQILVIFIDNAMKYDQIEKHIHIETRLKNNQISIEITDHGVGIPKEDIDFIFDRFYRVDKSRSRKLGGNGLGLSIAQKIIEHNNGSISVESEVGEYTTFKIIFAQ</sequence>
<dbReference type="SMART" id="SM00387">
    <property type="entry name" value="HATPase_c"/>
    <property type="match status" value="1"/>
</dbReference>
<dbReference type="CDD" id="cd00075">
    <property type="entry name" value="HATPase"/>
    <property type="match status" value="1"/>
</dbReference>
<keyword evidence="6" id="KW-0597">Phosphoprotein</keyword>
<evidence type="ECO:0000313" key="18">
    <source>
        <dbReference type="EMBL" id="MDN4532547.1"/>
    </source>
</evidence>
<dbReference type="PROSITE" id="PS50885">
    <property type="entry name" value="HAMP"/>
    <property type="match status" value="1"/>
</dbReference>
<dbReference type="CDD" id="cd00082">
    <property type="entry name" value="HisKA"/>
    <property type="match status" value="1"/>
</dbReference>
<comment type="caution">
    <text evidence="19">The sequence shown here is derived from an EMBL/GenBank/DDBJ whole genome shotgun (WGS) entry which is preliminary data.</text>
</comment>
<feature type="transmembrane region" description="Helical" evidence="15">
    <location>
        <begin position="153"/>
        <end position="176"/>
    </location>
</feature>
<dbReference type="GO" id="GO:0005524">
    <property type="term" value="F:ATP binding"/>
    <property type="evidence" value="ECO:0007669"/>
    <property type="project" value="UniProtKB-KW"/>
</dbReference>
<dbReference type="Pfam" id="PF00512">
    <property type="entry name" value="HisKA"/>
    <property type="match status" value="1"/>
</dbReference>
<dbReference type="Pfam" id="PF18719">
    <property type="entry name" value="ArlS_N"/>
    <property type="match status" value="1"/>
</dbReference>
<evidence type="ECO:0000256" key="3">
    <source>
        <dbReference type="ARBA" id="ARBA00012438"/>
    </source>
</evidence>
<dbReference type="Proteomes" id="UP001171687">
    <property type="component" value="Unassembled WGS sequence"/>
</dbReference>
<protein>
    <recommendedName>
        <fullName evidence="4">Signal transduction histidine-protein kinase ArlS</fullName>
        <ecNumber evidence="3">2.7.13.3</ecNumber>
    </recommendedName>
</protein>
<organism evidence="19 20">
    <name type="scientific">Staphylococcus auricularis</name>
    <dbReference type="NCBI Taxonomy" id="29379"/>
    <lineage>
        <taxon>Bacteria</taxon>
        <taxon>Bacillati</taxon>
        <taxon>Bacillota</taxon>
        <taxon>Bacilli</taxon>
        <taxon>Bacillales</taxon>
        <taxon>Staphylococcaceae</taxon>
        <taxon>Staphylococcus</taxon>
    </lineage>
</organism>
<feature type="transmembrane region" description="Helical" evidence="15">
    <location>
        <begin position="12"/>
        <end position="33"/>
    </location>
</feature>
<dbReference type="SUPFAM" id="SSF47384">
    <property type="entry name" value="Homodimeric domain of signal transducing histidine kinase"/>
    <property type="match status" value="1"/>
</dbReference>
<dbReference type="InterPro" id="IPR003660">
    <property type="entry name" value="HAMP_dom"/>
</dbReference>
<dbReference type="EC" id="2.7.13.3" evidence="3"/>
<feature type="domain" description="Histidine kinase" evidence="16">
    <location>
        <begin position="239"/>
        <end position="453"/>
    </location>
</feature>
<evidence type="ECO:0000313" key="19">
    <source>
        <dbReference type="EMBL" id="PNZ68978.1"/>
    </source>
</evidence>
<keyword evidence="5" id="KW-1003">Cell membrane</keyword>
<evidence type="ECO:0000256" key="6">
    <source>
        <dbReference type="ARBA" id="ARBA00022553"/>
    </source>
</evidence>
<dbReference type="PRINTS" id="PR00344">
    <property type="entry name" value="BCTRLSENSOR"/>
</dbReference>
<dbReference type="InterPro" id="IPR036890">
    <property type="entry name" value="HATPase_C_sf"/>
</dbReference>
<evidence type="ECO:0000256" key="4">
    <source>
        <dbReference type="ARBA" id="ARBA00015735"/>
    </source>
</evidence>
<dbReference type="FunFam" id="3.30.565.10:FF:000006">
    <property type="entry name" value="Sensor histidine kinase WalK"/>
    <property type="match status" value="1"/>
</dbReference>
<evidence type="ECO:0000256" key="13">
    <source>
        <dbReference type="ARBA" id="ARBA00023012"/>
    </source>
</evidence>
<dbReference type="Proteomes" id="UP000242470">
    <property type="component" value="Unassembled WGS sequence"/>
</dbReference>
<name>A0AAP8PQF2_9STAP</name>
<dbReference type="EMBL" id="PPQW01000007">
    <property type="protein sequence ID" value="PNZ68978.1"/>
    <property type="molecule type" value="Genomic_DNA"/>
</dbReference>
<keyword evidence="7" id="KW-0808">Transferase</keyword>
<dbReference type="InterPro" id="IPR003594">
    <property type="entry name" value="HATPase_dom"/>
</dbReference>
<evidence type="ECO:0000256" key="14">
    <source>
        <dbReference type="ARBA" id="ARBA00023136"/>
    </source>
</evidence>
<evidence type="ECO:0000256" key="5">
    <source>
        <dbReference type="ARBA" id="ARBA00022475"/>
    </source>
</evidence>
<dbReference type="GeneID" id="64982276"/>
<dbReference type="SUPFAM" id="SSF158472">
    <property type="entry name" value="HAMP domain-like"/>
    <property type="match status" value="1"/>
</dbReference>
<dbReference type="EMBL" id="JAUHQC010000006">
    <property type="protein sequence ID" value="MDN4532547.1"/>
    <property type="molecule type" value="Genomic_DNA"/>
</dbReference>
<keyword evidence="8 15" id="KW-0812">Transmembrane</keyword>
<dbReference type="InterPro" id="IPR041610">
    <property type="entry name" value="ArlS_N"/>
</dbReference>
<dbReference type="Gene3D" id="3.30.565.10">
    <property type="entry name" value="Histidine kinase-like ATPase, C-terminal domain"/>
    <property type="match status" value="1"/>
</dbReference>
<reference evidence="19 20" key="1">
    <citation type="submission" date="2017-08" db="EMBL/GenBank/DDBJ databases">
        <title>Draft genome sequences of 64 type strains of genus Staph aureus.</title>
        <authorList>
            <person name="Cole K."/>
            <person name="Golubchik T."/>
            <person name="Russell J."/>
            <person name="Foster D."/>
            <person name="Llewelyn M."/>
            <person name="Wilson D."/>
            <person name="Crook D."/>
            <person name="Paul J."/>
        </authorList>
    </citation>
    <scope>NUCLEOTIDE SEQUENCE [LARGE SCALE GENOMIC DNA]</scope>
    <source>
        <strain evidence="19 20">NCTC 12101</strain>
    </source>
</reference>
<feature type="domain" description="HAMP" evidence="17">
    <location>
        <begin position="178"/>
        <end position="231"/>
    </location>
</feature>
<evidence type="ECO:0000256" key="10">
    <source>
        <dbReference type="ARBA" id="ARBA00022777"/>
    </source>
</evidence>
<dbReference type="AlphaFoldDB" id="A0AAP8PQF2"/>
<keyword evidence="13" id="KW-0902">Two-component regulatory system</keyword>
<dbReference type="GO" id="GO:0005886">
    <property type="term" value="C:plasma membrane"/>
    <property type="evidence" value="ECO:0007669"/>
    <property type="project" value="UniProtKB-SubCell"/>
</dbReference>
<dbReference type="PANTHER" id="PTHR45528:SF12">
    <property type="entry name" value="SENSOR HISTIDINE KINASE ARSS"/>
    <property type="match status" value="1"/>
</dbReference>
<dbReference type="Gene3D" id="6.10.340.10">
    <property type="match status" value="1"/>
</dbReference>
<keyword evidence="12 15" id="KW-1133">Transmembrane helix</keyword>
<dbReference type="InterPro" id="IPR005467">
    <property type="entry name" value="His_kinase_dom"/>
</dbReference>
<evidence type="ECO:0000256" key="9">
    <source>
        <dbReference type="ARBA" id="ARBA00022741"/>
    </source>
</evidence>
<dbReference type="PROSITE" id="PS50109">
    <property type="entry name" value="HIS_KIN"/>
    <property type="match status" value="1"/>
</dbReference>
<comment type="catalytic activity">
    <reaction evidence="1">
        <text>ATP + protein L-histidine = ADP + protein N-phospho-L-histidine.</text>
        <dbReference type="EC" id="2.7.13.3"/>
    </reaction>
</comment>
<evidence type="ECO:0000256" key="15">
    <source>
        <dbReference type="SAM" id="Phobius"/>
    </source>
</evidence>
<dbReference type="InterPro" id="IPR003661">
    <property type="entry name" value="HisK_dim/P_dom"/>
</dbReference>
<evidence type="ECO:0000256" key="12">
    <source>
        <dbReference type="ARBA" id="ARBA00022989"/>
    </source>
</evidence>
<reference evidence="18" key="2">
    <citation type="submission" date="2023-07" db="EMBL/GenBank/DDBJ databases">
        <title>Evaluation of the beneficial properties of pineapple isolates.</title>
        <authorList>
            <person name="Adefiranye O."/>
        </authorList>
    </citation>
    <scope>NUCLEOTIDE SEQUENCE</scope>
    <source>
        <strain evidence="18">PAPLE_T1</strain>
    </source>
</reference>
<evidence type="ECO:0000256" key="1">
    <source>
        <dbReference type="ARBA" id="ARBA00000085"/>
    </source>
</evidence>